<sequence>MITLYAIAQRELAKDLLFEIDDEVVTLSVKGIMIAKSASKAYNFSFVEVTDNEFVLAVQMKGYVIYLGLESDEIIDEDAYPELVRALINHLLSSLHNLVREAEKGYQGKADLLLDDNMSAEMKEFFYELLLKHQRDLPIHEQVDVA</sequence>
<name>A0A101EML5_9EURY</name>
<protein>
    <submittedName>
        <fullName evidence="1">Uncharacterized protein</fullName>
    </submittedName>
</protein>
<dbReference type="RefSeq" id="WP_283217357.1">
    <property type="nucleotide sequence ID" value="NZ_LGFD01000007.1"/>
</dbReference>
<dbReference type="EMBL" id="LGFD01000007">
    <property type="protein sequence ID" value="KUK18149.1"/>
    <property type="molecule type" value="Genomic_DNA"/>
</dbReference>
<organism evidence="1 2">
    <name type="scientific">Thermococcus sibiricus</name>
    <dbReference type="NCBI Taxonomy" id="172049"/>
    <lineage>
        <taxon>Archaea</taxon>
        <taxon>Methanobacteriati</taxon>
        <taxon>Methanobacteriota</taxon>
        <taxon>Thermococci</taxon>
        <taxon>Thermococcales</taxon>
        <taxon>Thermococcaceae</taxon>
        <taxon>Thermococcus</taxon>
    </lineage>
</organism>
<reference evidence="2" key="1">
    <citation type="journal article" date="2015" name="MBio">
        <title>Genome-Resolved Metagenomic Analysis Reveals Roles for Candidate Phyla and Other Microbial Community Members in Biogeochemical Transformations in Oil Reservoirs.</title>
        <authorList>
            <person name="Hu P."/>
            <person name="Tom L."/>
            <person name="Singh A."/>
            <person name="Thomas B.C."/>
            <person name="Baker B.J."/>
            <person name="Piceno Y.M."/>
            <person name="Andersen G.L."/>
            <person name="Banfield J.F."/>
        </authorList>
    </citation>
    <scope>NUCLEOTIDE SEQUENCE [LARGE SCALE GENOMIC DNA]</scope>
</reference>
<gene>
    <name evidence="1" type="ORF">XD54_0537</name>
</gene>
<evidence type="ECO:0000313" key="2">
    <source>
        <dbReference type="Proteomes" id="UP000053911"/>
    </source>
</evidence>
<evidence type="ECO:0000313" key="1">
    <source>
        <dbReference type="EMBL" id="KUK18149.1"/>
    </source>
</evidence>
<dbReference type="Proteomes" id="UP000053911">
    <property type="component" value="Unassembled WGS sequence"/>
</dbReference>
<dbReference type="AlphaFoldDB" id="A0A101EML5"/>
<proteinExistence type="predicted"/>
<accession>A0A101EML5</accession>
<comment type="caution">
    <text evidence="1">The sequence shown here is derived from an EMBL/GenBank/DDBJ whole genome shotgun (WGS) entry which is preliminary data.</text>
</comment>
<dbReference type="PATRIC" id="fig|172049.5.peg.1255"/>